<proteinExistence type="predicted"/>
<reference evidence="2" key="1">
    <citation type="submission" date="2016-06" db="EMBL/GenBank/DDBJ databases">
        <title>Parallel loss of symbiosis genes in relatives of nitrogen-fixing non-legume Parasponia.</title>
        <authorList>
            <person name="Van Velzen R."/>
            <person name="Holmer R."/>
            <person name="Bu F."/>
            <person name="Rutten L."/>
            <person name="Van Zeijl A."/>
            <person name="Liu W."/>
            <person name="Santuari L."/>
            <person name="Cao Q."/>
            <person name="Sharma T."/>
            <person name="Shen D."/>
            <person name="Roswanjaya Y."/>
            <person name="Wardhani T."/>
            <person name="Kalhor M.S."/>
            <person name="Jansen J."/>
            <person name="Van den Hoogen J."/>
            <person name="Gungor B."/>
            <person name="Hartog M."/>
            <person name="Hontelez J."/>
            <person name="Verver J."/>
            <person name="Yang W.-C."/>
            <person name="Schijlen E."/>
            <person name="Repin R."/>
            <person name="Schilthuizen M."/>
            <person name="Schranz E."/>
            <person name="Heidstra R."/>
            <person name="Miyata K."/>
            <person name="Fedorova E."/>
            <person name="Kohlen W."/>
            <person name="Bisseling T."/>
            <person name="Smit S."/>
            <person name="Geurts R."/>
        </authorList>
    </citation>
    <scope>NUCLEOTIDE SEQUENCE [LARGE SCALE GENOMIC DNA]</scope>
    <source>
        <strain evidence="2">cv. WU1-14</strain>
    </source>
</reference>
<evidence type="ECO:0000313" key="2">
    <source>
        <dbReference type="Proteomes" id="UP000237105"/>
    </source>
</evidence>
<keyword evidence="2" id="KW-1185">Reference proteome</keyword>
<sequence>MVFTCWSVEFQKHGGEAQNVGAIKKTVGQAHTQTQTQQSCSHILRARGGEFWLGEVEKVAAGGADNNLRKVAAGSRQRRAAAAELPSLAVAVPIESDA</sequence>
<accession>A0A2P5ADZ2</accession>
<protein>
    <submittedName>
        <fullName evidence="1">Uncharacterized protein</fullName>
    </submittedName>
</protein>
<gene>
    <name evidence="1" type="ORF">PanWU01x14_341780</name>
</gene>
<name>A0A2P5ADZ2_PARAD</name>
<evidence type="ECO:0000313" key="1">
    <source>
        <dbReference type="EMBL" id="PON34752.1"/>
    </source>
</evidence>
<comment type="caution">
    <text evidence="1">The sequence shown here is derived from an EMBL/GenBank/DDBJ whole genome shotgun (WGS) entry which is preliminary data.</text>
</comment>
<dbReference type="EMBL" id="JXTB01000644">
    <property type="protein sequence ID" value="PON34752.1"/>
    <property type="molecule type" value="Genomic_DNA"/>
</dbReference>
<dbReference type="AlphaFoldDB" id="A0A2P5ADZ2"/>
<dbReference type="Proteomes" id="UP000237105">
    <property type="component" value="Unassembled WGS sequence"/>
</dbReference>
<organism evidence="1 2">
    <name type="scientific">Parasponia andersonii</name>
    <name type="common">Sponia andersonii</name>
    <dbReference type="NCBI Taxonomy" id="3476"/>
    <lineage>
        <taxon>Eukaryota</taxon>
        <taxon>Viridiplantae</taxon>
        <taxon>Streptophyta</taxon>
        <taxon>Embryophyta</taxon>
        <taxon>Tracheophyta</taxon>
        <taxon>Spermatophyta</taxon>
        <taxon>Magnoliopsida</taxon>
        <taxon>eudicotyledons</taxon>
        <taxon>Gunneridae</taxon>
        <taxon>Pentapetalae</taxon>
        <taxon>rosids</taxon>
        <taxon>fabids</taxon>
        <taxon>Rosales</taxon>
        <taxon>Cannabaceae</taxon>
        <taxon>Parasponia</taxon>
    </lineage>
</organism>